<dbReference type="AlphaFoldDB" id="A0A0E9WVC2"/>
<dbReference type="EMBL" id="GBXM01014245">
    <property type="protein sequence ID" value="JAH94332.1"/>
    <property type="molecule type" value="Transcribed_RNA"/>
</dbReference>
<organism evidence="1">
    <name type="scientific">Anguilla anguilla</name>
    <name type="common">European freshwater eel</name>
    <name type="synonym">Muraena anguilla</name>
    <dbReference type="NCBI Taxonomy" id="7936"/>
    <lineage>
        <taxon>Eukaryota</taxon>
        <taxon>Metazoa</taxon>
        <taxon>Chordata</taxon>
        <taxon>Craniata</taxon>
        <taxon>Vertebrata</taxon>
        <taxon>Euteleostomi</taxon>
        <taxon>Actinopterygii</taxon>
        <taxon>Neopterygii</taxon>
        <taxon>Teleostei</taxon>
        <taxon>Anguilliformes</taxon>
        <taxon>Anguillidae</taxon>
        <taxon>Anguilla</taxon>
    </lineage>
</organism>
<reference evidence="1" key="2">
    <citation type="journal article" date="2015" name="Fish Shellfish Immunol.">
        <title>Early steps in the European eel (Anguilla anguilla)-Vibrio vulnificus interaction in the gills: Role of the RtxA13 toxin.</title>
        <authorList>
            <person name="Callol A."/>
            <person name="Pajuelo D."/>
            <person name="Ebbesson L."/>
            <person name="Teles M."/>
            <person name="MacKenzie S."/>
            <person name="Amaro C."/>
        </authorList>
    </citation>
    <scope>NUCLEOTIDE SEQUENCE</scope>
</reference>
<name>A0A0E9WVC2_ANGAN</name>
<proteinExistence type="predicted"/>
<protein>
    <submittedName>
        <fullName evidence="1">Uncharacterized protein</fullName>
    </submittedName>
</protein>
<sequence length="109" mass="12854">MAGSEGPVALLFEWYLRSWVELGRNGDLHLHMARWRNLVKNGGRSIFTVSSPFQVWIHIFPSIFLRKWHLAPLLTARDRFMVYNPRQLPKKTHKLLLRNNLTFIASRQS</sequence>
<evidence type="ECO:0000313" key="1">
    <source>
        <dbReference type="EMBL" id="JAH94332.1"/>
    </source>
</evidence>
<accession>A0A0E9WVC2</accession>
<reference evidence="1" key="1">
    <citation type="submission" date="2014-11" db="EMBL/GenBank/DDBJ databases">
        <authorList>
            <person name="Amaro Gonzalez C."/>
        </authorList>
    </citation>
    <scope>NUCLEOTIDE SEQUENCE</scope>
</reference>